<dbReference type="EMBL" id="ML003254">
    <property type="protein sequence ID" value="RKP34313.1"/>
    <property type="molecule type" value="Genomic_DNA"/>
</dbReference>
<dbReference type="SMART" id="SM00355">
    <property type="entry name" value="ZnF_C2H2"/>
    <property type="match status" value="5"/>
</dbReference>
<dbReference type="PANTHER" id="PTHR24379:SF127">
    <property type="entry name" value="BLOODY FINGERS-RELATED"/>
    <property type="match status" value="1"/>
</dbReference>
<dbReference type="GO" id="GO:0005634">
    <property type="term" value="C:nucleus"/>
    <property type="evidence" value="ECO:0007669"/>
    <property type="project" value="TreeGrafter"/>
</dbReference>
<evidence type="ECO:0000259" key="6">
    <source>
        <dbReference type="PROSITE" id="PS50157"/>
    </source>
</evidence>
<sequence length="256" mass="29004">MKLSGLFLSTWLVMLATFLVVALVNNSIALPLPSASLTLVSTDGALPTLQKREPFFGMLGLVAEATSSSTLFTPEQAQPNPYHCQLCSRLFFREEIFRRHLAEHQYGKLPHHCPQCNGQWAHPTQFQQHLKSHRVLACPNCSKEFRMKSDFAIHRSRQACQKVKTCVFCGETCRSAVAMNRHRTQCDLSPKTNGRCPYCSRDFQTRVGLDAHIYRITDTQQSRTCDLCNARVDNACLQAIHLNTCPFLQEAKLDFQ</sequence>
<dbReference type="PANTHER" id="PTHR24379">
    <property type="entry name" value="KRAB AND ZINC FINGER DOMAIN-CONTAINING"/>
    <property type="match status" value="1"/>
</dbReference>
<dbReference type="STRING" id="215637.A0A4P9ZM99"/>
<evidence type="ECO:0000256" key="3">
    <source>
        <dbReference type="ARBA" id="ARBA00022771"/>
    </source>
</evidence>
<keyword evidence="8" id="KW-1185">Reference proteome</keyword>
<organism evidence="7 8">
    <name type="scientific">Dimargaris cristalligena</name>
    <dbReference type="NCBI Taxonomy" id="215637"/>
    <lineage>
        <taxon>Eukaryota</taxon>
        <taxon>Fungi</taxon>
        <taxon>Fungi incertae sedis</taxon>
        <taxon>Zoopagomycota</taxon>
        <taxon>Kickxellomycotina</taxon>
        <taxon>Dimargaritomycetes</taxon>
        <taxon>Dimargaritales</taxon>
        <taxon>Dimargaritaceae</taxon>
        <taxon>Dimargaris</taxon>
    </lineage>
</organism>
<dbReference type="GO" id="GO:0008270">
    <property type="term" value="F:zinc ion binding"/>
    <property type="evidence" value="ECO:0007669"/>
    <property type="project" value="UniProtKB-KW"/>
</dbReference>
<dbReference type="Gene3D" id="3.30.160.60">
    <property type="entry name" value="Classic Zinc Finger"/>
    <property type="match status" value="1"/>
</dbReference>
<evidence type="ECO:0000256" key="2">
    <source>
        <dbReference type="ARBA" id="ARBA00022737"/>
    </source>
</evidence>
<evidence type="ECO:0000313" key="8">
    <source>
        <dbReference type="Proteomes" id="UP000268162"/>
    </source>
</evidence>
<name>A0A4P9ZM99_9FUNG</name>
<accession>A0A4P9ZM99</accession>
<dbReference type="InterPro" id="IPR013087">
    <property type="entry name" value="Znf_C2H2_type"/>
</dbReference>
<reference evidence="8" key="1">
    <citation type="journal article" date="2018" name="Nat. Microbiol.">
        <title>Leveraging single-cell genomics to expand the fungal tree of life.</title>
        <authorList>
            <person name="Ahrendt S.R."/>
            <person name="Quandt C.A."/>
            <person name="Ciobanu D."/>
            <person name="Clum A."/>
            <person name="Salamov A."/>
            <person name="Andreopoulos B."/>
            <person name="Cheng J.F."/>
            <person name="Woyke T."/>
            <person name="Pelin A."/>
            <person name="Henrissat B."/>
            <person name="Reynolds N.K."/>
            <person name="Benny G.L."/>
            <person name="Smith M.E."/>
            <person name="James T.Y."/>
            <person name="Grigoriev I.V."/>
        </authorList>
    </citation>
    <scope>NUCLEOTIDE SEQUENCE [LARGE SCALE GENOMIC DNA]</scope>
    <source>
        <strain evidence="8">RSA 468</strain>
    </source>
</reference>
<dbReference type="AlphaFoldDB" id="A0A4P9ZM99"/>
<keyword evidence="3 5" id="KW-0863">Zinc-finger</keyword>
<gene>
    <name evidence="7" type="ORF">BJ085DRAFT_40943</name>
</gene>
<dbReference type="PROSITE" id="PS50157">
    <property type="entry name" value="ZINC_FINGER_C2H2_2"/>
    <property type="match status" value="1"/>
</dbReference>
<keyword evidence="1" id="KW-0479">Metal-binding</keyword>
<protein>
    <recommendedName>
        <fullName evidence="6">C2H2-type domain-containing protein</fullName>
    </recommendedName>
</protein>
<dbReference type="GO" id="GO:0000977">
    <property type="term" value="F:RNA polymerase II transcription regulatory region sequence-specific DNA binding"/>
    <property type="evidence" value="ECO:0007669"/>
    <property type="project" value="TreeGrafter"/>
</dbReference>
<evidence type="ECO:0000256" key="4">
    <source>
        <dbReference type="ARBA" id="ARBA00022833"/>
    </source>
</evidence>
<evidence type="ECO:0000256" key="5">
    <source>
        <dbReference type="PROSITE-ProRule" id="PRU00042"/>
    </source>
</evidence>
<dbReference type="SUPFAM" id="SSF57667">
    <property type="entry name" value="beta-beta-alpha zinc fingers"/>
    <property type="match status" value="2"/>
</dbReference>
<dbReference type="Proteomes" id="UP000268162">
    <property type="component" value="Unassembled WGS sequence"/>
</dbReference>
<dbReference type="GO" id="GO:0000981">
    <property type="term" value="F:DNA-binding transcription factor activity, RNA polymerase II-specific"/>
    <property type="evidence" value="ECO:0007669"/>
    <property type="project" value="TreeGrafter"/>
</dbReference>
<evidence type="ECO:0000256" key="1">
    <source>
        <dbReference type="ARBA" id="ARBA00022723"/>
    </source>
</evidence>
<dbReference type="PROSITE" id="PS00028">
    <property type="entry name" value="ZINC_FINGER_C2H2_1"/>
    <property type="match status" value="2"/>
</dbReference>
<dbReference type="InterPro" id="IPR036236">
    <property type="entry name" value="Znf_C2H2_sf"/>
</dbReference>
<feature type="domain" description="C2H2-type" evidence="6">
    <location>
        <begin position="82"/>
        <end position="109"/>
    </location>
</feature>
<keyword evidence="2" id="KW-0677">Repeat</keyword>
<evidence type="ECO:0000313" key="7">
    <source>
        <dbReference type="EMBL" id="RKP34313.1"/>
    </source>
</evidence>
<keyword evidence="4" id="KW-0862">Zinc</keyword>
<proteinExistence type="predicted"/>